<keyword evidence="2" id="KW-1185">Reference proteome</keyword>
<dbReference type="GeneID" id="36404525"/>
<evidence type="ECO:0000313" key="2">
    <source>
        <dbReference type="Proteomes" id="UP000054928"/>
    </source>
</evidence>
<sequence length="129" mass="14647">MACLQDESAAAEAITASEIDSREGLALHMYQIIEVAQCLTLIQTYFFNSFIFDGLLEIAFQHTVRSFLVLTKFVIERLTNFFPSLSNNLMPKASPIVVVIKFNGQTDTMRYLKVLQLCVGWLTMTLQCR</sequence>
<protein>
    <submittedName>
        <fullName evidence="1">Uncharacterized protein</fullName>
    </submittedName>
</protein>
<name>A0A0P1A5Q6_PLAHL</name>
<dbReference type="EMBL" id="CCYD01000041">
    <property type="protein sequence ID" value="CEG35344.1"/>
    <property type="molecule type" value="Genomic_DNA"/>
</dbReference>
<accession>A0A0P1A5Q6</accession>
<organism evidence="1 2">
    <name type="scientific">Plasmopara halstedii</name>
    <name type="common">Downy mildew of sunflower</name>
    <dbReference type="NCBI Taxonomy" id="4781"/>
    <lineage>
        <taxon>Eukaryota</taxon>
        <taxon>Sar</taxon>
        <taxon>Stramenopiles</taxon>
        <taxon>Oomycota</taxon>
        <taxon>Peronosporomycetes</taxon>
        <taxon>Peronosporales</taxon>
        <taxon>Peronosporaceae</taxon>
        <taxon>Plasmopara</taxon>
    </lineage>
</organism>
<dbReference type="RefSeq" id="XP_024571713.1">
    <property type="nucleotide sequence ID" value="XM_024723137.1"/>
</dbReference>
<dbReference type="AlphaFoldDB" id="A0A0P1A5Q6"/>
<dbReference type="Proteomes" id="UP000054928">
    <property type="component" value="Unassembled WGS sequence"/>
</dbReference>
<reference evidence="2" key="1">
    <citation type="submission" date="2014-09" db="EMBL/GenBank/DDBJ databases">
        <authorList>
            <person name="Sharma Rahul"/>
            <person name="Thines Marco"/>
        </authorList>
    </citation>
    <scope>NUCLEOTIDE SEQUENCE [LARGE SCALE GENOMIC DNA]</scope>
</reference>
<evidence type="ECO:0000313" key="1">
    <source>
        <dbReference type="EMBL" id="CEG35344.1"/>
    </source>
</evidence>
<proteinExistence type="predicted"/>